<gene>
    <name evidence="3" type="ORF">BGW38_003721</name>
</gene>
<protein>
    <submittedName>
        <fullName evidence="3">Uncharacterized protein</fullName>
    </submittedName>
</protein>
<feature type="compositionally biased region" description="Low complexity" evidence="1">
    <location>
        <begin position="1523"/>
        <end position="1537"/>
    </location>
</feature>
<keyword evidence="2" id="KW-0472">Membrane</keyword>
<name>A0A9P6G0T1_9FUNG</name>
<dbReference type="Pfam" id="PF12505">
    <property type="entry name" value="DUF3712"/>
    <property type="match status" value="4"/>
</dbReference>
<keyword evidence="2" id="KW-1133">Transmembrane helix</keyword>
<dbReference type="EMBL" id="JAABOA010000245">
    <property type="protein sequence ID" value="KAF9585148.1"/>
    <property type="molecule type" value="Genomic_DNA"/>
</dbReference>
<sequence>MTNPTSASSNAENLPYPERELDYDEYDEFDENENATKPRHPPFYRRRRFWIFCVIITVVLIAILVPIILFVILPKVAQSIVNGSSLQFNKISITEPTNTTMVMSMEGALGNAGPFHATVSYPEPIQVFYKDVLLGSMDPLPDTKASGGSGTIVGSSKFTIADDAAFSSFSKDMLGGESFTWKLKSKVQIRAMGRTIKDLVLNKDITLLGMNGFPKVEILNFNLPSDAPNGQGINLVIDTAMHNPSPIGVTLGTVVLDISYEGVRLGQVRASGIMEPQATPEGLEKVSTLFSAFIAGIPSETTAKGVAVLPNGIERVNWLSAGLESMTLNVKLQSPVPLNIIKSIALGPMGMNWTNADPYAPMANSPQVTAGFEMPFGFSLNVTQVQNNMTVVYQNKSMATVMASEWGSATTIKEGNSSSIVFALPPSPFAIKDDAHGDFDSFVKELTVNSAQSFQVQGIAGTVAQTPIGQVRITGIPFKSDVSLSGLQGLATEPTVIHNLTIIGGIPEGIQIALDLSMVNPSSLTIATGPGPQGVVTFDMMYQGDSIGAVIMDDLTLLPGTNRRNAAALFTPTGTAGGQALLQQYMTNQASVVDVVGTSSSSPITPLASGLQEIRIQSTMPGIDTKLLLGTSLIILNDTVKTGVAMTSVVVNNPFIPQLTIKAIKSTVKYHDKSLGSIDIPDMTFAVPGSSSATSMPLPLSMDLSIDSLLGLIVTQAQLNGLNADPILALGQMVKDPTFMPDSSLFVGFNLPAFVKAAMTGLMVDVEMSVNVLVGEYATSMSLTQLAVPTATDDTILQLLPIVGTPLAQAIVDQAVLAFDSIMINNPAETSFTTDINGLISKTGPFDSQIAFPMGSTVSWVNGDSILPIGQIAMPTVTAGANVGAPLVLSNVSFAVADAQAMGSFVGYSLKAEAFEWEVSASEMVIYAMGAPIPHINMKKRVTLKGFNGLQGLKINAFNLPSDTPEGISIVLAATLPNPSSVGIELGTVSFTNIYKTQELGYVATVGMKLLPNSVSPVNMAGVMVRQTTEEGLAALGDLFSTTLDGGSAELTVKGRSVTPASGPVSWLSAAFSSLEMNVSLPSIGKQNIITGVSLKTMTLDFTGPDPYNVMTSSDNIEASYHMPFTFPLNVSAVAQTMNLQLPQGNTVAVLAMPLSPATTIGNGLLRTGYTNQPLAVTESGRHTFQAFNKILTTDVGVQFFLDGVIETVADTAAGRVRIPNISASVVTAMAGMNLNAGQVIVKDISIRGGTPDYIEVHNTVVLQNPSGLTVLAGDVTLDVKFSGLPMGQVIVPGMSLKPGTNELPAVMHLAPPSPEVRDHFLSAFIAGGAFPLNITGTMSSTSIDSLQPAMAAIRMSPVISGITDKLIIDGMSRASPIMKEMLQNSRPRVTRVQIGIYNPFDTDLYISHIKAENVWNGKYFGTIDQDVNAVIPGKATVLSPPMDLVSPKGIGFMFGTLGSLMLAYPSLLSGAANDVPFDVTSVISAKIGGPNGYEGNVSYKQLNTVIVIQTVESWDNVPAARPSVPEPVTSSTAPSSTPTPTPTTSPEGPTIQPTVTPSPISSPEPTPSPETVPAPETVPTPEPAPAITKRQFPDYVDGIPFTGTDEEAVELFLKITREACIRAGFTPIM</sequence>
<accession>A0A9P6G0T1</accession>
<dbReference type="OrthoDB" id="10039566at2759"/>
<feature type="transmembrane region" description="Helical" evidence="2">
    <location>
        <begin position="49"/>
        <end position="73"/>
    </location>
</feature>
<evidence type="ECO:0000256" key="1">
    <source>
        <dbReference type="SAM" id="MobiDB-lite"/>
    </source>
</evidence>
<keyword evidence="2" id="KW-0812">Transmembrane</keyword>
<dbReference type="PANTHER" id="PTHR35895">
    <property type="entry name" value="CHROMOSOME 16, WHOLE GENOME SHOTGUN SEQUENCE"/>
    <property type="match status" value="1"/>
</dbReference>
<feature type="compositionally biased region" description="Low complexity" evidence="1">
    <location>
        <begin position="1545"/>
        <end position="1560"/>
    </location>
</feature>
<evidence type="ECO:0000313" key="4">
    <source>
        <dbReference type="Proteomes" id="UP000780801"/>
    </source>
</evidence>
<evidence type="ECO:0000256" key="2">
    <source>
        <dbReference type="SAM" id="Phobius"/>
    </source>
</evidence>
<comment type="caution">
    <text evidence="3">The sequence shown here is derived from an EMBL/GenBank/DDBJ whole genome shotgun (WGS) entry which is preliminary data.</text>
</comment>
<keyword evidence="4" id="KW-1185">Reference proteome</keyword>
<feature type="compositionally biased region" description="Pro residues" evidence="1">
    <location>
        <begin position="1561"/>
        <end position="1585"/>
    </location>
</feature>
<proteinExistence type="predicted"/>
<feature type="region of interest" description="Disordered" evidence="1">
    <location>
        <begin position="1519"/>
        <end position="1592"/>
    </location>
</feature>
<evidence type="ECO:0000313" key="3">
    <source>
        <dbReference type="EMBL" id="KAF9585148.1"/>
    </source>
</evidence>
<dbReference type="PANTHER" id="PTHR35895:SF1">
    <property type="entry name" value="LIPID-BINDING SERUM GLYCOPROTEIN C-TERMINAL DOMAIN-CONTAINING PROTEIN"/>
    <property type="match status" value="1"/>
</dbReference>
<dbReference type="InterPro" id="IPR022185">
    <property type="entry name" value="DUF3712"/>
</dbReference>
<organism evidence="3 4">
    <name type="scientific">Lunasporangiospora selenospora</name>
    <dbReference type="NCBI Taxonomy" id="979761"/>
    <lineage>
        <taxon>Eukaryota</taxon>
        <taxon>Fungi</taxon>
        <taxon>Fungi incertae sedis</taxon>
        <taxon>Mucoromycota</taxon>
        <taxon>Mortierellomycotina</taxon>
        <taxon>Mortierellomycetes</taxon>
        <taxon>Mortierellales</taxon>
        <taxon>Mortierellaceae</taxon>
        <taxon>Lunasporangiospora</taxon>
    </lineage>
</organism>
<dbReference type="GO" id="GO:0000329">
    <property type="term" value="C:fungal-type vacuole membrane"/>
    <property type="evidence" value="ECO:0007669"/>
    <property type="project" value="InterPro"/>
</dbReference>
<reference evidence="3" key="1">
    <citation type="journal article" date="2020" name="Fungal Divers.">
        <title>Resolving the Mortierellaceae phylogeny through synthesis of multi-gene phylogenetics and phylogenomics.</title>
        <authorList>
            <person name="Vandepol N."/>
            <person name="Liber J."/>
            <person name="Desiro A."/>
            <person name="Na H."/>
            <person name="Kennedy M."/>
            <person name="Barry K."/>
            <person name="Grigoriev I.V."/>
            <person name="Miller A.N."/>
            <person name="O'Donnell K."/>
            <person name="Stajich J.E."/>
            <person name="Bonito G."/>
        </authorList>
    </citation>
    <scope>NUCLEOTIDE SEQUENCE</scope>
    <source>
        <strain evidence="3">KOD1015</strain>
    </source>
</reference>
<dbReference type="Proteomes" id="UP000780801">
    <property type="component" value="Unassembled WGS sequence"/>
</dbReference>
<dbReference type="InterPro" id="IPR046368">
    <property type="entry name" value="Tag1"/>
</dbReference>